<dbReference type="STRING" id="349307.Mthe_0254"/>
<dbReference type="AlphaFoldDB" id="A0B5S7"/>
<organism evidence="3 4">
    <name type="scientific">Methanothrix thermoacetophila (strain DSM 6194 / JCM 14653 / NBRC 101360 / PT)</name>
    <name type="common">Methanosaeta thermophila</name>
    <dbReference type="NCBI Taxonomy" id="349307"/>
    <lineage>
        <taxon>Archaea</taxon>
        <taxon>Methanobacteriati</taxon>
        <taxon>Methanobacteriota</taxon>
        <taxon>Stenosarchaea group</taxon>
        <taxon>Methanomicrobia</taxon>
        <taxon>Methanotrichales</taxon>
        <taxon>Methanotrichaceae</taxon>
        <taxon>Methanothrix</taxon>
    </lineage>
</organism>
<evidence type="ECO:0000259" key="1">
    <source>
        <dbReference type="Pfam" id="PF06202"/>
    </source>
</evidence>
<dbReference type="PANTHER" id="PTHR10569:SF2">
    <property type="entry name" value="GLYCOGEN DEBRANCHING ENZYME"/>
    <property type="match status" value="1"/>
</dbReference>
<feature type="domain" description="Glycogen debranching enzyme bacterial and archaeal type N-terminal" evidence="2">
    <location>
        <begin position="10"/>
        <end position="210"/>
    </location>
</feature>
<dbReference type="EMBL" id="CP000477">
    <property type="protein sequence ID" value="ABK14051.1"/>
    <property type="molecule type" value="Genomic_DNA"/>
</dbReference>
<dbReference type="GO" id="GO:0005980">
    <property type="term" value="P:glycogen catabolic process"/>
    <property type="evidence" value="ECO:0007669"/>
    <property type="project" value="InterPro"/>
</dbReference>
<evidence type="ECO:0000313" key="3">
    <source>
        <dbReference type="EMBL" id="ABK14051.1"/>
    </source>
</evidence>
<feature type="domain" description="Glycogen debranching enzyme C-terminal" evidence="1">
    <location>
        <begin position="253"/>
        <end position="601"/>
    </location>
</feature>
<dbReference type="HOGENOM" id="CLU_026835_0_0_2"/>
<dbReference type="InterPro" id="IPR008928">
    <property type="entry name" value="6-hairpin_glycosidase_sf"/>
</dbReference>
<dbReference type="Proteomes" id="UP000000674">
    <property type="component" value="Chromosome"/>
</dbReference>
<dbReference type="PANTHER" id="PTHR10569">
    <property type="entry name" value="GLYCOGEN DEBRANCHING ENZYME"/>
    <property type="match status" value="1"/>
</dbReference>
<dbReference type="GO" id="GO:0004135">
    <property type="term" value="F:amylo-alpha-1,6-glucosidase activity"/>
    <property type="evidence" value="ECO:0007669"/>
    <property type="project" value="InterPro"/>
</dbReference>
<sequence>MIPYSDGISREWIVTNGIGGYASSTSIGANTRAYHGLLIASLSPPVDRWLLLSSLDETVNGIELANHQYPGVVHPRGFMYLESFTAEPVPTYLYRANGIEVVKQIFMVHGENTTVVKYHISGDSHIRIMPLVTSRCFHAVSGRPEIRQEIMERGTLLRSRCNLHLFSDRARYVRNEVWYHNFEYEIERVRGLGWVEDLLCPGWFEADVENELDLCITASTRMVDADDSVLTDELKRQSKLLSTLPEEMRSLAIAADSFLVRRGSGMSIIAGYHWFDDWGRDAMIALPGLLLCTGRFDDARAVLRTFSEQMQDGLIPNDLGAGSYNTVDASLLFIRAVCEYHRFSSDSSFIRELWPTLMGIIECYTTMTPVGYMDSDCLISSSEGATWMDARVDGRCVTPRAGKCVEVNALWYEALRSLEELSEAAGLEWRWHGLAERVRRSFRRFWNPAGYLYDTIDPYDGSVRPNQVVAVAFSHGLLSLERTRAVVRNATEELLTPYGLRTLSPRDPAYIGRYEGSPRERDQAYHQGTVWPWLIGPYITAYLRASRYSKRSRMHAISLLRPLLEERRYGIGTIAEVYDGDPPHRPGGCISQAWSVAEVIRAFLEARDGI</sequence>
<name>A0B5S7_METTP</name>
<dbReference type="Gene3D" id="1.50.10.10">
    <property type="match status" value="1"/>
</dbReference>
<proteinExistence type="predicted"/>
<gene>
    <name evidence="3" type="ordered locus">Mthe_0254</name>
</gene>
<accession>A0B5S7</accession>
<dbReference type="InterPro" id="IPR024742">
    <property type="entry name" value="Glycogen_debranch_N"/>
</dbReference>
<dbReference type="InterPro" id="IPR010401">
    <property type="entry name" value="AGL/Gdb1"/>
</dbReference>
<dbReference type="InterPro" id="IPR012341">
    <property type="entry name" value="6hp_glycosidase-like_sf"/>
</dbReference>
<keyword evidence="4" id="KW-1185">Reference proteome</keyword>
<dbReference type="NCBIfam" id="TIGR01561">
    <property type="entry name" value="gde_arch"/>
    <property type="match status" value="1"/>
</dbReference>
<dbReference type="Pfam" id="PF06202">
    <property type="entry name" value="GDE_C"/>
    <property type="match status" value="1"/>
</dbReference>
<dbReference type="SUPFAM" id="SSF48208">
    <property type="entry name" value="Six-hairpin glycosidases"/>
    <property type="match status" value="1"/>
</dbReference>
<dbReference type="RefSeq" id="WP_011695450.1">
    <property type="nucleotide sequence ID" value="NC_008553.1"/>
</dbReference>
<dbReference type="InterPro" id="IPR006451">
    <property type="entry name" value="Glycogen_debranch_arc"/>
</dbReference>
<reference evidence="3 4" key="1">
    <citation type="submission" date="2006-10" db="EMBL/GenBank/DDBJ databases">
        <title>Complete sequence of Methanosaeta thermophila PT.</title>
        <authorList>
            <consortium name="US DOE Joint Genome Institute"/>
            <person name="Copeland A."/>
            <person name="Lucas S."/>
            <person name="Lapidus A."/>
            <person name="Barry K."/>
            <person name="Detter J.C."/>
            <person name="Glavina del Rio T."/>
            <person name="Hammon N."/>
            <person name="Israni S."/>
            <person name="Pitluck S."/>
            <person name="Chain P."/>
            <person name="Malfatti S."/>
            <person name="Shin M."/>
            <person name="Vergez L."/>
            <person name="Schmutz J."/>
            <person name="Larimer F."/>
            <person name="Land M."/>
            <person name="Hauser L."/>
            <person name="Kyrpides N."/>
            <person name="Kim E."/>
            <person name="Smith K.S."/>
            <person name="Ingram-Smith C."/>
            <person name="Richardson P."/>
        </authorList>
    </citation>
    <scope>NUCLEOTIDE SEQUENCE [LARGE SCALE GENOMIC DNA]</scope>
    <source>
        <strain evidence="4">DSM 6194 / JCM 14653 / NBRC 101360 / PT</strain>
    </source>
</reference>
<evidence type="ECO:0000313" key="4">
    <source>
        <dbReference type="Proteomes" id="UP000000674"/>
    </source>
</evidence>
<dbReference type="KEGG" id="mtp:Mthe_0254"/>
<dbReference type="InterPro" id="IPR032790">
    <property type="entry name" value="GDE_C"/>
</dbReference>
<evidence type="ECO:0000259" key="2">
    <source>
        <dbReference type="Pfam" id="PF12439"/>
    </source>
</evidence>
<protein>
    <submittedName>
        <fullName evidence="3">Glycogen debranching enzyme, putative</fullName>
    </submittedName>
</protein>
<dbReference type="Pfam" id="PF12439">
    <property type="entry name" value="GDE_N"/>
    <property type="match status" value="1"/>
</dbReference>
<dbReference type="GO" id="GO:0004134">
    <property type="term" value="F:4-alpha-glucanotransferase activity"/>
    <property type="evidence" value="ECO:0007669"/>
    <property type="project" value="InterPro"/>
</dbReference>
<dbReference type="OrthoDB" id="8543at2157"/>
<dbReference type="GeneID" id="4462077"/>